<evidence type="ECO:0000256" key="1">
    <source>
        <dbReference type="ARBA" id="ARBA00022729"/>
    </source>
</evidence>
<accession>A0A3N1H3T4</accession>
<feature type="region of interest" description="Disordered" evidence="3">
    <location>
        <begin position="232"/>
        <end position="252"/>
    </location>
</feature>
<dbReference type="SUPFAM" id="SSF49899">
    <property type="entry name" value="Concanavalin A-like lectins/glucanases"/>
    <property type="match status" value="3"/>
</dbReference>
<dbReference type="Gene3D" id="2.60.120.200">
    <property type="match status" value="3"/>
</dbReference>
<evidence type="ECO:0000313" key="6">
    <source>
        <dbReference type="EMBL" id="ROP37184.1"/>
    </source>
</evidence>
<dbReference type="SMART" id="SM00560">
    <property type="entry name" value="LamGL"/>
    <property type="match status" value="3"/>
</dbReference>
<dbReference type="GO" id="GO:0030246">
    <property type="term" value="F:carbohydrate binding"/>
    <property type="evidence" value="ECO:0007669"/>
    <property type="project" value="UniProtKB-KW"/>
</dbReference>
<dbReference type="GO" id="GO:0006955">
    <property type="term" value="P:immune response"/>
    <property type="evidence" value="ECO:0007669"/>
    <property type="project" value="InterPro"/>
</dbReference>
<comment type="caution">
    <text evidence="6">The sequence shown here is derived from an EMBL/GenBank/DDBJ whole genome shotgun (WGS) entry which is preliminary data.</text>
</comment>
<reference evidence="6 7" key="1">
    <citation type="submission" date="2018-11" db="EMBL/GenBank/DDBJ databases">
        <title>Sequencing the genomes of 1000 actinobacteria strains.</title>
        <authorList>
            <person name="Klenk H.-P."/>
        </authorList>
    </citation>
    <scope>NUCLEOTIDE SEQUENCE [LARGE SCALE GENOMIC DNA]</scope>
    <source>
        <strain evidence="6 7">DSM 44231</strain>
    </source>
</reference>
<dbReference type="InterPro" id="IPR013320">
    <property type="entry name" value="ConA-like_dom_sf"/>
</dbReference>
<evidence type="ECO:0000256" key="3">
    <source>
        <dbReference type="SAM" id="MobiDB-lite"/>
    </source>
</evidence>
<keyword evidence="6" id="KW-0430">Lectin</keyword>
<proteinExistence type="predicted"/>
<keyword evidence="7" id="KW-1185">Reference proteome</keyword>
<name>A0A3N1H3T4_9PSEU</name>
<protein>
    <submittedName>
        <fullName evidence="6">Concanavalin A-like lectin/glucanase superfamily protein</fullName>
    </submittedName>
</protein>
<keyword evidence="1 4" id="KW-0732">Signal</keyword>
<evidence type="ECO:0000313" key="7">
    <source>
        <dbReference type="Proteomes" id="UP000268727"/>
    </source>
</evidence>
<dbReference type="Pfam" id="PF13385">
    <property type="entry name" value="Laminin_G_3"/>
    <property type="match status" value="3"/>
</dbReference>
<evidence type="ECO:0000256" key="2">
    <source>
        <dbReference type="ARBA" id="ARBA00023157"/>
    </source>
</evidence>
<feature type="chain" id="PRO_5018289968" evidence="4">
    <location>
        <begin position="32"/>
        <end position="1435"/>
    </location>
</feature>
<dbReference type="InterPro" id="IPR006558">
    <property type="entry name" value="LamG-like"/>
</dbReference>
<feature type="signal peptide" evidence="4">
    <location>
        <begin position="1"/>
        <end position="31"/>
    </location>
</feature>
<organism evidence="6 7">
    <name type="scientific">Saccharothrix texasensis</name>
    <dbReference type="NCBI Taxonomy" id="103734"/>
    <lineage>
        <taxon>Bacteria</taxon>
        <taxon>Bacillati</taxon>
        <taxon>Actinomycetota</taxon>
        <taxon>Actinomycetes</taxon>
        <taxon>Pseudonocardiales</taxon>
        <taxon>Pseudonocardiaceae</taxon>
        <taxon>Saccharothrix</taxon>
    </lineage>
</organism>
<feature type="domain" description="LamG-like jellyroll fold" evidence="5">
    <location>
        <begin position="823"/>
        <end position="969"/>
    </location>
</feature>
<dbReference type="PANTHER" id="PTHR46943">
    <property type="entry name" value="PENTRAXIN-RELATED PROTEIN PTX3"/>
    <property type="match status" value="1"/>
</dbReference>
<dbReference type="PANTHER" id="PTHR46943:SF1">
    <property type="entry name" value="PENTRAXIN-RELATED PROTEIN PTX3"/>
    <property type="match status" value="1"/>
</dbReference>
<keyword evidence="2" id="KW-1015">Disulfide bond</keyword>
<evidence type="ECO:0000259" key="5">
    <source>
        <dbReference type="SMART" id="SM00560"/>
    </source>
</evidence>
<dbReference type="Proteomes" id="UP000268727">
    <property type="component" value="Unassembled WGS sequence"/>
</dbReference>
<dbReference type="InterPro" id="IPR042837">
    <property type="entry name" value="PTX3"/>
</dbReference>
<sequence length="1435" mass="150856">MSTVARARARICAVSSIIAVAFGLIAPVATAEPVVPAAVGATAVEQVPTDPADRERVAGVESAPLGQAYTDAIAEAVRTGEPVEVAGVTTETTRAMALPNGKIEQVVHAWPVRTRRSGSWQEIDATLERGPDGLVRPRVAVADVVLSGGGDSVPLAVVGHEGKEVGLSWSGVLPAPVLAGDTATYPEVLPGVDLKVTADGFGFSQVLVVKTAQAAADPALREIRFGNHTRGTQVTKTDVPGPRARSASPVPSRLSVVDADGQALFTGDASRMWDSSGEGAAGDRLAEPTGEDRAAVMGVRVTDTEVTITPDQAFLTDAATTFPVYIDPSYSCGCGRVSQVVLYKYGGSVGDSAWNDTYLKAGYVYDSTQGVYITARSYITFDLGSVPRSAAIHWAKLYLTVNNSYSNCPGVTQVHVTGGVGGGTRFDSEPGRERHVGNVGAYTGCPGEGGWSTPGHDGDRGDALSNYVREIWAAGGRDTLTFGLFGDSESVQTHWRRFRTNPGLTVQYNTAPHRPAELGAFNGQAGLGCTNVAAATLVGRGDVTLRARLTDPDPGSWARGSFVVYRDGVRQGFLDTGGQPSGGIHQVTVPAEWMGGGGAISWRVQAWDGDGGDALASPWTGPPGAPDDYCRFTRDTVSPDAPGVQSVDGAYPPYNSPNAPAGGVGVTGRFKFTPGTATGLGGKVDVVRYLWSVGVDDYRNSVVAKSDGTAEVSFTPLAQGDFPLYVKSVDRAGNQSSRLVPQPDQAQDYTKYLFRVPEGSAPVAHWTFENGGEDVSESGAHPLAFQGLVTTEGAQGHVGQGLQLGRSLQDVAVATGPVVDPTRSLSLSAWVWYDPSATGDNTAVPLAIDDTYASPLVLAYRKDDKPAAMWSMGVSCNPTTPPCLRVAWSDAPAQKGAWTHLALTVDDANDTACFYVNGVKQSSCLTGVVPPASADDILVGRGRWEAALRNPWYGRVDDVRVHNRLLAPSEVAALANVPIERARYALTEDAGIVADDSVGANDGTLYGGGVSWAPDGPGAAFDGRFVHSSDHWAGSGTDLKARWALDNDVVDSSGANAAALRYWGSAGESPARFVPGHIGTGVALDGVIERIFTGGTRVDTTRSYSVAAWVRMDHTNQDAAVMAQDGTRVSGYSLAYSKADNRWAFTVPQEDEDDAAVARVVSSALPVAGRWTHLAGSYDAAAGKIRLFVNGRLQGETSFTTPWPANGTFTVGRSLKGGEQGGFFPGVVDDLRVYNRAVTTEDAHGLWNRGSDVNAPLAPEVAADRSFSIAGWAKADGHDAAARSVFSLGGSVYMPLTVGYRPSTRRWEAMAASGSQDAPVYHRVYSNEEAVAGEWVHLAVTYDAGNGQLRLYVNGVPQTWMLNNENPGNLPYRSLPQSLSAHTGRLLIGRGTWTGLNTDPWRGQVRDVRVFSGVLSPQAALAIANGSDGGGGEET</sequence>
<evidence type="ECO:0000256" key="4">
    <source>
        <dbReference type="SAM" id="SignalP"/>
    </source>
</evidence>
<feature type="domain" description="LamG-like jellyroll fold" evidence="5">
    <location>
        <begin position="1265"/>
        <end position="1418"/>
    </location>
</feature>
<gene>
    <name evidence="6" type="ORF">EDD40_2476</name>
</gene>
<dbReference type="EMBL" id="RJKM01000001">
    <property type="protein sequence ID" value="ROP37184.1"/>
    <property type="molecule type" value="Genomic_DNA"/>
</dbReference>
<feature type="domain" description="LamG-like jellyroll fold" evidence="5">
    <location>
        <begin position="1102"/>
        <end position="1241"/>
    </location>
</feature>